<feature type="region of interest" description="Disordered" evidence="1">
    <location>
        <begin position="34"/>
        <end position="61"/>
    </location>
</feature>
<comment type="caution">
    <text evidence="3">The sequence shown here is derived from an EMBL/GenBank/DDBJ whole genome shotgun (WGS) entry which is preliminary data.</text>
</comment>
<accession>A0A5N5WBD9</accession>
<name>A0A5N5WBD9_STRMB</name>
<feature type="chain" id="PRO_5024979307" evidence="2">
    <location>
        <begin position="32"/>
        <end position="172"/>
    </location>
</feature>
<protein>
    <submittedName>
        <fullName evidence="3">Uncharacterized protein</fullName>
    </submittedName>
</protein>
<proteinExistence type="predicted"/>
<sequence>MAFRIALRTAAPALAAVALSLAVAQGAPASAAEHGAIPAPTAPSAVPAHPSARQTAPADDNPFRAMELDGLKAEFRFMCPAGRCVGYWSLALTEDRLKRHYQGGEFFAYAPAKGEFGFFLDTDIAYRTVKDPRRVRLVDSDFTRRNPRVEIRYGDPDRPRAAEVVATATTWM</sequence>
<dbReference type="EMBL" id="VOKX01000015">
    <property type="protein sequence ID" value="KAB7847764.1"/>
    <property type="molecule type" value="Genomic_DNA"/>
</dbReference>
<evidence type="ECO:0000313" key="3">
    <source>
        <dbReference type="EMBL" id="KAB7847764.1"/>
    </source>
</evidence>
<evidence type="ECO:0000313" key="4">
    <source>
        <dbReference type="Proteomes" id="UP000327000"/>
    </source>
</evidence>
<dbReference type="OrthoDB" id="4254333at2"/>
<feature type="signal peptide" evidence="2">
    <location>
        <begin position="1"/>
        <end position="31"/>
    </location>
</feature>
<keyword evidence="4" id="KW-1185">Reference proteome</keyword>
<gene>
    <name evidence="3" type="ORF">FRZ00_10470</name>
</gene>
<keyword evidence="2" id="KW-0732">Signal</keyword>
<evidence type="ECO:0000256" key="2">
    <source>
        <dbReference type="SAM" id="SignalP"/>
    </source>
</evidence>
<dbReference type="Proteomes" id="UP000327000">
    <property type="component" value="Unassembled WGS sequence"/>
</dbReference>
<dbReference type="AlphaFoldDB" id="A0A5N5WBD9"/>
<reference evidence="3 4" key="1">
    <citation type="journal article" date="2019" name="Microb. Cell Fact.">
        <title>Exploring novel herbicidin analogues by transcriptional regulator overexpression and MS/MS molecular networking.</title>
        <authorList>
            <person name="Shi Y."/>
            <person name="Gu R."/>
            <person name="Li Y."/>
            <person name="Wang X."/>
            <person name="Ren W."/>
            <person name="Li X."/>
            <person name="Wang L."/>
            <person name="Xie Y."/>
            <person name="Hong B."/>
        </authorList>
    </citation>
    <scope>NUCLEOTIDE SEQUENCE [LARGE SCALE GENOMIC DNA]</scope>
    <source>
        <strain evidence="3 4">US-43</strain>
    </source>
</reference>
<evidence type="ECO:0000256" key="1">
    <source>
        <dbReference type="SAM" id="MobiDB-lite"/>
    </source>
</evidence>
<organism evidence="3 4">
    <name type="scientific">Streptomyces mobaraensis</name>
    <name type="common">Streptoverticillium mobaraense</name>
    <dbReference type="NCBI Taxonomy" id="35621"/>
    <lineage>
        <taxon>Bacteria</taxon>
        <taxon>Bacillati</taxon>
        <taxon>Actinomycetota</taxon>
        <taxon>Actinomycetes</taxon>
        <taxon>Kitasatosporales</taxon>
        <taxon>Streptomycetaceae</taxon>
        <taxon>Streptomyces</taxon>
    </lineage>
</organism>
<dbReference type="RefSeq" id="WP_152263214.1">
    <property type="nucleotide sequence ID" value="NZ_VOKX01000015.1"/>
</dbReference>